<keyword evidence="2" id="KW-1185">Reference proteome</keyword>
<name>A0ACB7ZNN3_9AGAM</name>
<sequence>MPPQPTETANNDLVPRGSPKPITISIPFDVYQNLESGQEINFALRKDWRFHVACFASGPIPPEPVDTTPTQQVHDPVTTAPTPQAQEPVNTIPMPQAPLALPIPLPATASPKRKRTISFAIPVNYRNLFPVMPQHPCLVYPLPPGIVAPWHPLFASRGAHKRFFVIIRGLAVGVFYGLWAVVSSLVINIPGACWIKIRHLSDAKLYFDQNYPEQIEILSKT</sequence>
<evidence type="ECO:0000313" key="1">
    <source>
        <dbReference type="EMBL" id="KAH7902815.1"/>
    </source>
</evidence>
<proteinExistence type="predicted"/>
<reference evidence="1" key="1">
    <citation type="journal article" date="2021" name="New Phytol.">
        <title>Evolutionary innovations through gain and loss of genes in the ectomycorrhizal Boletales.</title>
        <authorList>
            <person name="Wu G."/>
            <person name="Miyauchi S."/>
            <person name="Morin E."/>
            <person name="Kuo A."/>
            <person name="Drula E."/>
            <person name="Varga T."/>
            <person name="Kohler A."/>
            <person name="Feng B."/>
            <person name="Cao Y."/>
            <person name="Lipzen A."/>
            <person name="Daum C."/>
            <person name="Hundley H."/>
            <person name="Pangilinan J."/>
            <person name="Johnson J."/>
            <person name="Barry K."/>
            <person name="LaButti K."/>
            <person name="Ng V."/>
            <person name="Ahrendt S."/>
            <person name="Min B."/>
            <person name="Choi I.G."/>
            <person name="Park H."/>
            <person name="Plett J.M."/>
            <person name="Magnuson J."/>
            <person name="Spatafora J.W."/>
            <person name="Nagy L.G."/>
            <person name="Henrissat B."/>
            <person name="Grigoriev I.V."/>
            <person name="Yang Z.L."/>
            <person name="Xu J."/>
            <person name="Martin F.M."/>
        </authorList>
    </citation>
    <scope>NUCLEOTIDE SEQUENCE</scope>
    <source>
        <strain evidence="1">ATCC 28755</strain>
    </source>
</reference>
<accession>A0ACB7ZNN3</accession>
<protein>
    <submittedName>
        <fullName evidence="1">Uncharacterized protein</fullName>
    </submittedName>
</protein>
<dbReference type="Proteomes" id="UP000790377">
    <property type="component" value="Unassembled WGS sequence"/>
</dbReference>
<gene>
    <name evidence="1" type="ORF">BJ138DRAFT_1121066</name>
</gene>
<dbReference type="EMBL" id="MU269505">
    <property type="protein sequence ID" value="KAH7902815.1"/>
    <property type="molecule type" value="Genomic_DNA"/>
</dbReference>
<organism evidence="1 2">
    <name type="scientific">Hygrophoropsis aurantiaca</name>
    <dbReference type="NCBI Taxonomy" id="72124"/>
    <lineage>
        <taxon>Eukaryota</taxon>
        <taxon>Fungi</taxon>
        <taxon>Dikarya</taxon>
        <taxon>Basidiomycota</taxon>
        <taxon>Agaricomycotina</taxon>
        <taxon>Agaricomycetes</taxon>
        <taxon>Agaricomycetidae</taxon>
        <taxon>Boletales</taxon>
        <taxon>Coniophorineae</taxon>
        <taxon>Hygrophoropsidaceae</taxon>
        <taxon>Hygrophoropsis</taxon>
    </lineage>
</organism>
<comment type="caution">
    <text evidence="1">The sequence shown here is derived from an EMBL/GenBank/DDBJ whole genome shotgun (WGS) entry which is preliminary data.</text>
</comment>
<evidence type="ECO:0000313" key="2">
    <source>
        <dbReference type="Proteomes" id="UP000790377"/>
    </source>
</evidence>